<dbReference type="InterPro" id="IPR020084">
    <property type="entry name" value="NUDIX_hydrolase_CS"/>
</dbReference>
<evidence type="ECO:0000256" key="1">
    <source>
        <dbReference type="ARBA" id="ARBA00022801"/>
    </source>
</evidence>
<dbReference type="GO" id="GO:0006203">
    <property type="term" value="P:dGTP catabolic process"/>
    <property type="evidence" value="ECO:0007669"/>
    <property type="project" value="TreeGrafter"/>
</dbReference>
<evidence type="ECO:0000313" key="4">
    <source>
        <dbReference type="EMBL" id="KAJ9616550.1"/>
    </source>
</evidence>
<dbReference type="SUPFAM" id="SSF55811">
    <property type="entry name" value="Nudix"/>
    <property type="match status" value="1"/>
</dbReference>
<dbReference type="Pfam" id="PF00293">
    <property type="entry name" value="NUDIX"/>
    <property type="match status" value="1"/>
</dbReference>
<evidence type="ECO:0000313" key="5">
    <source>
        <dbReference type="Proteomes" id="UP001172673"/>
    </source>
</evidence>
<comment type="similarity">
    <text evidence="2">Belongs to the Nudix hydrolase family.</text>
</comment>
<dbReference type="InterPro" id="IPR000086">
    <property type="entry name" value="NUDIX_hydrolase_dom"/>
</dbReference>
<feature type="domain" description="Nudix hydrolase" evidence="3">
    <location>
        <begin position="8"/>
        <end position="172"/>
    </location>
</feature>
<dbReference type="Gene3D" id="3.90.79.10">
    <property type="entry name" value="Nucleoside Triphosphate Pyrophosphohydrolase"/>
    <property type="match status" value="1"/>
</dbReference>
<dbReference type="PROSITE" id="PS00893">
    <property type="entry name" value="NUDIX_BOX"/>
    <property type="match status" value="1"/>
</dbReference>
<protein>
    <recommendedName>
        <fullName evidence="3">Nudix hydrolase domain-containing protein</fullName>
    </recommendedName>
</protein>
<gene>
    <name evidence="4" type="ORF">H2200_000269</name>
</gene>
<dbReference type="AlphaFoldDB" id="A0AA38XN36"/>
<dbReference type="PROSITE" id="PS51462">
    <property type="entry name" value="NUDIX"/>
    <property type="match status" value="1"/>
</dbReference>
<evidence type="ECO:0000259" key="3">
    <source>
        <dbReference type="PROSITE" id="PS51462"/>
    </source>
</evidence>
<proteinExistence type="inferred from homology"/>
<accession>A0AA38XN36</accession>
<dbReference type="CDD" id="cd04678">
    <property type="entry name" value="NUDIX_MTH2_Nudt15"/>
    <property type="match status" value="1"/>
</dbReference>
<dbReference type="InterPro" id="IPR020476">
    <property type="entry name" value="Nudix_hydrolase"/>
</dbReference>
<dbReference type="GO" id="GO:0035539">
    <property type="term" value="F:8-oxo-7,8-dihydrodeoxyguanosine triphosphate pyrophosphatase activity"/>
    <property type="evidence" value="ECO:0007669"/>
    <property type="project" value="TreeGrafter"/>
</dbReference>
<comment type="caution">
    <text evidence="4">The sequence shown here is derived from an EMBL/GenBank/DDBJ whole genome shotgun (WGS) entry which is preliminary data.</text>
</comment>
<dbReference type="FunFam" id="3.90.79.10:FF:000060">
    <property type="entry name" value="Nudix hydrolase 1"/>
    <property type="match status" value="1"/>
</dbReference>
<dbReference type="PRINTS" id="PR00502">
    <property type="entry name" value="NUDIXFAMILY"/>
</dbReference>
<reference evidence="4" key="1">
    <citation type="submission" date="2022-10" db="EMBL/GenBank/DDBJ databases">
        <title>Culturing micro-colonial fungi from biological soil crusts in the Mojave desert and describing Neophaeococcomyces mojavensis, and introducing the new genera and species Taxawa tesnikishii.</title>
        <authorList>
            <person name="Kurbessoian T."/>
            <person name="Stajich J.E."/>
        </authorList>
    </citation>
    <scope>NUCLEOTIDE SEQUENCE</scope>
    <source>
        <strain evidence="4">TK_41</strain>
    </source>
</reference>
<name>A0AA38XN36_9EURO</name>
<evidence type="ECO:0000256" key="2">
    <source>
        <dbReference type="RuleBase" id="RU003476"/>
    </source>
</evidence>
<dbReference type="PANTHER" id="PTHR16099">
    <property type="entry name" value="8-OXO-DGTP DIPHOSPHATES NUDT15"/>
    <property type="match status" value="1"/>
</dbReference>
<sequence>MSPSTSPHPRIGVAVFILHPSDTPISQDPSDSNQAQSSQSWKFLLGKRLGSHGAGTWALPGGHLDFGESFEECAVREVQEETGLDVEGVKFLTATNDVMLDEKKGDDRGKHYVTIFMTARVKVSSDAVGNGGMPEAQLLEPDKCAGWEWVSWVDFVAWAQPQINMLEERNGEGVQSKGEMGEVVERRILFSPMVALLVQRPDAIPSLA</sequence>
<keyword evidence="1 2" id="KW-0378">Hydrolase</keyword>
<organism evidence="4 5">
    <name type="scientific">Cladophialophora chaetospira</name>
    <dbReference type="NCBI Taxonomy" id="386627"/>
    <lineage>
        <taxon>Eukaryota</taxon>
        <taxon>Fungi</taxon>
        <taxon>Dikarya</taxon>
        <taxon>Ascomycota</taxon>
        <taxon>Pezizomycotina</taxon>
        <taxon>Eurotiomycetes</taxon>
        <taxon>Chaetothyriomycetidae</taxon>
        <taxon>Chaetothyriales</taxon>
        <taxon>Herpotrichiellaceae</taxon>
        <taxon>Cladophialophora</taxon>
    </lineage>
</organism>
<keyword evidence="5" id="KW-1185">Reference proteome</keyword>
<dbReference type="EMBL" id="JAPDRK010000001">
    <property type="protein sequence ID" value="KAJ9616550.1"/>
    <property type="molecule type" value="Genomic_DNA"/>
</dbReference>
<dbReference type="Proteomes" id="UP001172673">
    <property type="component" value="Unassembled WGS sequence"/>
</dbReference>
<dbReference type="InterPro" id="IPR015797">
    <property type="entry name" value="NUDIX_hydrolase-like_dom_sf"/>
</dbReference>
<dbReference type="GO" id="GO:0005829">
    <property type="term" value="C:cytosol"/>
    <property type="evidence" value="ECO:0007669"/>
    <property type="project" value="TreeGrafter"/>
</dbReference>
<dbReference type="PANTHER" id="PTHR16099:SF5">
    <property type="entry name" value="NUCLEOTIDE TRIPHOSPHATE DIPHOSPHATASE NUDT15"/>
    <property type="match status" value="1"/>
</dbReference>